<dbReference type="GeneID" id="106058256"/>
<dbReference type="OMA" id="RVENWRT"/>
<proteinExistence type="predicted"/>
<dbReference type="RefSeq" id="XP_055886471.1">
    <property type="nucleotide sequence ID" value="XM_056030496.1"/>
</dbReference>
<feature type="region of interest" description="Disordered" evidence="1">
    <location>
        <begin position="622"/>
        <end position="670"/>
    </location>
</feature>
<dbReference type="OrthoDB" id="6157012at2759"/>
<accession>A0A9W3AGX2</accession>
<evidence type="ECO:0000313" key="4">
    <source>
        <dbReference type="RefSeq" id="XP_055886471.1"/>
    </source>
</evidence>
<keyword evidence="2" id="KW-0472">Membrane</keyword>
<feature type="region of interest" description="Disordered" evidence="1">
    <location>
        <begin position="513"/>
        <end position="593"/>
    </location>
</feature>
<sequence>MPAIGNVTCLNGTAGGTPSNEKDDLNALLYIVVTLLFYSMGIIIGIITYLKREQAEMEEDKMFEMYLQLKREPFNLHKKERVQQMAIYLKQLEERREARERVENWRTADNQQQHHPSCRLHSSFLAGSEGLAGHAFGPPRVNDAEWAETGGGPALLCSLSLGVCEPLLTPETIKRVAFPDVPSTDMDTKDIGYFHQTQLRCQCGAIKSAFKGSSPVKLSSAIKKTAISAQMVCPNQCTDKVDICTRQLFKNLDNSVTSRDFCDVTQVDVQILDEALPVFQKCSLFLASPGQKKGKSIFSPRPRSVSCTELISRTQMSRKLSLDLEQKLNELAVHSHGVSTIPFKENSKARSLQHFFSSNDAASVIFQNNDQTSSQKCSEFVRTPDLSNDTLTESNIESLRLQEHFFVDHPLKEPTHVEDPRRSLASPLLSPTALSQQQTIVYSIPLPEQTFPVSEPHTPLPIQLALFLTQTPLDARPKIYPLTDIPKSLSMDDTDGAASLDSSAYKRLRNPKYDSWKKGNHRTVDIPDLSRSQPTEPESKISVHRGKSSLPRSHPPTRDNERRGALFFTQKKLHKETDCSKPGTMQRSSRHVGLLGRQESIDSSNNSDFSDSPLLQTSGGFDSGALLNLSSASSSTGSTSMSPPAQSKLHGKIPRLVRSQTEETSKLLKK</sequence>
<keyword evidence="3" id="KW-1185">Reference proteome</keyword>
<feature type="compositionally biased region" description="Basic and acidic residues" evidence="1">
    <location>
        <begin position="513"/>
        <end position="525"/>
    </location>
</feature>
<evidence type="ECO:0000313" key="3">
    <source>
        <dbReference type="Proteomes" id="UP001165740"/>
    </source>
</evidence>
<name>A0A9W3AGX2_BIOGL</name>
<feature type="compositionally biased region" description="Basic and acidic residues" evidence="1">
    <location>
        <begin position="660"/>
        <end position="670"/>
    </location>
</feature>
<evidence type="ECO:0000256" key="1">
    <source>
        <dbReference type="SAM" id="MobiDB-lite"/>
    </source>
</evidence>
<feature type="transmembrane region" description="Helical" evidence="2">
    <location>
        <begin position="27"/>
        <end position="50"/>
    </location>
</feature>
<reference evidence="4" key="1">
    <citation type="submission" date="2025-08" db="UniProtKB">
        <authorList>
            <consortium name="RefSeq"/>
        </authorList>
    </citation>
    <scope>IDENTIFICATION</scope>
</reference>
<keyword evidence="2" id="KW-1133">Transmembrane helix</keyword>
<evidence type="ECO:0000256" key="2">
    <source>
        <dbReference type="SAM" id="Phobius"/>
    </source>
</evidence>
<dbReference type="Proteomes" id="UP001165740">
    <property type="component" value="Chromosome 5"/>
</dbReference>
<keyword evidence="2" id="KW-0812">Transmembrane</keyword>
<protein>
    <submittedName>
        <fullName evidence="4">Uncharacterized protein LOC106058256</fullName>
    </submittedName>
</protein>
<organism evidence="3 4">
    <name type="scientific">Biomphalaria glabrata</name>
    <name type="common">Bloodfluke planorb</name>
    <name type="synonym">Freshwater snail</name>
    <dbReference type="NCBI Taxonomy" id="6526"/>
    <lineage>
        <taxon>Eukaryota</taxon>
        <taxon>Metazoa</taxon>
        <taxon>Spiralia</taxon>
        <taxon>Lophotrochozoa</taxon>
        <taxon>Mollusca</taxon>
        <taxon>Gastropoda</taxon>
        <taxon>Heterobranchia</taxon>
        <taxon>Euthyneura</taxon>
        <taxon>Panpulmonata</taxon>
        <taxon>Hygrophila</taxon>
        <taxon>Lymnaeoidea</taxon>
        <taxon>Planorbidae</taxon>
        <taxon>Biomphalaria</taxon>
    </lineage>
</organism>
<feature type="compositionally biased region" description="Low complexity" evidence="1">
    <location>
        <begin position="623"/>
        <end position="642"/>
    </location>
</feature>
<dbReference type="AlphaFoldDB" id="A0A9W3AGX2"/>
<gene>
    <name evidence="4" type="primary">LOC106058256</name>
</gene>